<keyword evidence="2" id="KW-1185">Reference proteome</keyword>
<reference evidence="1" key="1">
    <citation type="journal article" date="2025" name="Int. J. Syst. Evol. Microbiol.">
        <title>Inconstantimicrobium mannanitabidum sp. nov., a novel member of the family Clostridiaceae isolated from anoxic soil under the treatment of reductive soil disinfestation.</title>
        <authorList>
            <person name="Ueki A."/>
            <person name="Tonouchi A."/>
            <person name="Honma S."/>
            <person name="Kaku N."/>
            <person name="Ueki K."/>
        </authorList>
    </citation>
    <scope>NUCLEOTIDE SEQUENCE</scope>
    <source>
        <strain evidence="1">TW13</strain>
    </source>
</reference>
<protein>
    <submittedName>
        <fullName evidence="1">Uncharacterized protein</fullName>
    </submittedName>
</protein>
<comment type="caution">
    <text evidence="1">The sequence shown here is derived from an EMBL/GenBank/DDBJ whole genome shotgun (WGS) entry which is preliminary data.</text>
</comment>
<proteinExistence type="predicted"/>
<dbReference type="Proteomes" id="UP001058074">
    <property type="component" value="Unassembled WGS sequence"/>
</dbReference>
<sequence length="68" mass="7657">MNNNKHELYIKRCYELAVNTGKKGYDTFGAILVSGGEILEEAENTADYKNGLFGHAEFNLVHKCANKY</sequence>
<gene>
    <name evidence="1" type="ORF">rsdtw13_14460</name>
</gene>
<accession>A0ACB5RAG9</accession>
<evidence type="ECO:0000313" key="2">
    <source>
        <dbReference type="Proteomes" id="UP001058074"/>
    </source>
</evidence>
<evidence type="ECO:0000313" key="1">
    <source>
        <dbReference type="EMBL" id="GKX66188.1"/>
    </source>
</evidence>
<name>A0ACB5RAG9_9CLOT</name>
<organism evidence="1 2">
    <name type="scientific">Inconstantimicrobium mannanitabidum</name>
    <dbReference type="NCBI Taxonomy" id="1604901"/>
    <lineage>
        <taxon>Bacteria</taxon>
        <taxon>Bacillati</taxon>
        <taxon>Bacillota</taxon>
        <taxon>Clostridia</taxon>
        <taxon>Eubacteriales</taxon>
        <taxon>Clostridiaceae</taxon>
        <taxon>Inconstantimicrobium</taxon>
    </lineage>
</organism>
<dbReference type="EMBL" id="BROD01000001">
    <property type="protein sequence ID" value="GKX66188.1"/>
    <property type="molecule type" value="Genomic_DNA"/>
</dbReference>